<dbReference type="GO" id="GO:0031965">
    <property type="term" value="C:nuclear membrane"/>
    <property type="evidence" value="ECO:0007669"/>
    <property type="project" value="UniProtKB-SubCell"/>
</dbReference>
<evidence type="ECO:0000256" key="4">
    <source>
        <dbReference type="ARBA" id="ARBA00022692"/>
    </source>
</evidence>
<sequence>MDKVDDMSRSPERQRAVRKLHRLLGLLELLPEVILTCGVALAWYIRYTHYAYTSLMVVGACGMAVALLNVLLCYLNRPVALPSLYHLWLGCLLGLVALLDISSNLQHALGEWEDVANLMLVASVICQAFVLVLMRCCKAQGVLDRLWSRTDLLELIGAAGACLLAAPPDDLWSLLLLLLALGVVLTALRVGSVLSVANLALLLFTCEHYLFPDLHLSVNPYGMIVLISRLTITPLLDLALGSLTRLDRWHGLIIARPFCHRLTLTAMLVLEMSFFVAHAAVVKNHKEWYVVVPLFAVASVVWLVMHIVFAVILATLASRFSASQVSMSGSLSLKKALAARGLRYFESFVALQTLQLSKSRRDPESPPAIGDFTDAWTDFNSSAGGMRSAVFESQKPLYAVSRRWTDYDFRHPTAEEVLEYWTLTLPRVTHGCLKILMCGVSTRAPFCEFCCSRLIRRLRLRCWPPSELDTGHGFRLLLG</sequence>
<feature type="transmembrane region" description="Helical" evidence="9">
    <location>
        <begin position="288"/>
        <end position="317"/>
    </location>
</feature>
<dbReference type="InterPro" id="IPR029713">
    <property type="entry name" value="TMEM168"/>
</dbReference>
<dbReference type="PANTHER" id="PTHR14437:SF2">
    <property type="entry name" value="TRANSMEMBRANE PROTEIN 168"/>
    <property type="match status" value="1"/>
</dbReference>
<reference evidence="11" key="1">
    <citation type="submission" date="2022-11" db="UniProtKB">
        <authorList>
            <consortium name="WormBaseParasite"/>
        </authorList>
    </citation>
    <scope>IDENTIFICATION</scope>
</reference>
<dbReference type="WBParaSite" id="PSAMB.scaffold27size109617.g573.t1">
    <property type="protein sequence ID" value="PSAMB.scaffold27size109617.g573.t1"/>
    <property type="gene ID" value="PSAMB.scaffold27size109617.g573"/>
</dbReference>
<evidence type="ECO:0000256" key="6">
    <source>
        <dbReference type="ARBA" id="ARBA00023136"/>
    </source>
</evidence>
<feature type="transmembrane region" description="Helical" evidence="9">
    <location>
        <begin position="172"/>
        <end position="188"/>
    </location>
</feature>
<keyword evidence="4 9" id="KW-0812">Transmembrane</keyword>
<evidence type="ECO:0000256" key="1">
    <source>
        <dbReference type="ARBA" id="ARBA00004232"/>
    </source>
</evidence>
<feature type="transmembrane region" description="Helical" evidence="9">
    <location>
        <begin position="23"/>
        <end position="45"/>
    </location>
</feature>
<keyword evidence="7" id="KW-0325">Glycoprotein</keyword>
<accession>A0A914VZG6</accession>
<protein>
    <recommendedName>
        <fullName evidence="3">Transmembrane protein 168</fullName>
    </recommendedName>
</protein>
<keyword evidence="6 9" id="KW-0472">Membrane</keyword>
<evidence type="ECO:0000256" key="7">
    <source>
        <dbReference type="ARBA" id="ARBA00023180"/>
    </source>
</evidence>
<evidence type="ECO:0000256" key="5">
    <source>
        <dbReference type="ARBA" id="ARBA00022989"/>
    </source>
</evidence>
<name>A0A914VZG6_9BILA</name>
<feature type="transmembrane region" description="Helical" evidence="9">
    <location>
        <begin position="115"/>
        <end position="134"/>
    </location>
</feature>
<keyword evidence="5 9" id="KW-1133">Transmembrane helix</keyword>
<evidence type="ECO:0000313" key="10">
    <source>
        <dbReference type="Proteomes" id="UP000887566"/>
    </source>
</evidence>
<dbReference type="AlphaFoldDB" id="A0A914VZG6"/>
<proteinExistence type="inferred from homology"/>
<feature type="transmembrane region" description="Helical" evidence="9">
    <location>
        <begin position="51"/>
        <end position="72"/>
    </location>
</feature>
<dbReference type="Proteomes" id="UP000887566">
    <property type="component" value="Unplaced"/>
</dbReference>
<evidence type="ECO:0000256" key="3">
    <source>
        <dbReference type="ARBA" id="ARBA00014572"/>
    </source>
</evidence>
<evidence type="ECO:0000256" key="8">
    <source>
        <dbReference type="ARBA" id="ARBA00023242"/>
    </source>
</evidence>
<feature type="transmembrane region" description="Helical" evidence="9">
    <location>
        <begin position="262"/>
        <end position="282"/>
    </location>
</feature>
<comment type="similarity">
    <text evidence="2">Belongs to the TMEM168 family.</text>
</comment>
<comment type="subcellular location">
    <subcellularLocation>
        <location evidence="1">Nucleus membrane</location>
        <topology evidence="1">Multi-pass membrane protein</topology>
    </subcellularLocation>
</comment>
<feature type="transmembrane region" description="Helical" evidence="9">
    <location>
        <begin position="223"/>
        <end position="241"/>
    </location>
</feature>
<feature type="transmembrane region" description="Helical" evidence="9">
    <location>
        <begin position="84"/>
        <end position="103"/>
    </location>
</feature>
<keyword evidence="10" id="KW-1185">Reference proteome</keyword>
<evidence type="ECO:0000256" key="9">
    <source>
        <dbReference type="SAM" id="Phobius"/>
    </source>
</evidence>
<dbReference type="PANTHER" id="PTHR14437">
    <property type="entry name" value="TRANSMEMBRANE PROTEIN 168"/>
    <property type="match status" value="1"/>
</dbReference>
<evidence type="ECO:0000313" key="11">
    <source>
        <dbReference type="WBParaSite" id="PSAMB.scaffold27size109617.g573.t1"/>
    </source>
</evidence>
<evidence type="ECO:0000256" key="2">
    <source>
        <dbReference type="ARBA" id="ARBA00007329"/>
    </source>
</evidence>
<keyword evidence="8" id="KW-0539">Nucleus</keyword>
<organism evidence="10 11">
    <name type="scientific">Plectus sambesii</name>
    <dbReference type="NCBI Taxonomy" id="2011161"/>
    <lineage>
        <taxon>Eukaryota</taxon>
        <taxon>Metazoa</taxon>
        <taxon>Ecdysozoa</taxon>
        <taxon>Nematoda</taxon>
        <taxon>Chromadorea</taxon>
        <taxon>Plectida</taxon>
        <taxon>Plectina</taxon>
        <taxon>Plectoidea</taxon>
        <taxon>Plectidae</taxon>
        <taxon>Plectus</taxon>
    </lineage>
</organism>